<comment type="cofactor">
    <cofactor evidence="1">
        <name>FAD</name>
        <dbReference type="ChEBI" id="CHEBI:57692"/>
    </cofactor>
</comment>
<sequence length="468" mass="49017">MRKVLDDTLGRHFDGILVRPGDPGFDAARSVWNVDIDRRPALVARPAAPEAVAVAIAHARHHGLPVAIRGGGHGLAGHGTADGALVIDLSGLDGLEVDARSRTVTTGGGLRWGPVDAAAQEHGLAVTGADAPQVGVAGTALGGGFGWLHRLYGLTCDNLVEAEVVTADGATHRVDAGSEPELFWALRGGGGNFGVVTRMRFALHPLRELTGGVLIHPIERGAQVLRHYQEVADAAPGRLAVRLTLMAAPPAPFVPEPVRGRPIVMVGVAAFAPPDEAERMLRPLREFGPPVADAVRPMTYLQLQQPPNRFPERQRAHGASHFLGRLDDAAVDGLLAAAADAPGRLAMLQIQQLGGAIAETAPEDTPFGFRDAAHLVAVNALAERDDTAADLAAWSAKASAAIRPHATGGPYVNFVSADEPATYVPGAFAPDAYARLTAVKKAYDPDNLFRFNANIAPSAPPSAPRPQE</sequence>
<evidence type="ECO:0000256" key="4">
    <source>
        <dbReference type="ARBA" id="ARBA00022827"/>
    </source>
</evidence>
<dbReference type="InterPro" id="IPR016166">
    <property type="entry name" value="FAD-bd_PCMH"/>
</dbReference>
<accession>A0ABS3QUE2</accession>
<feature type="domain" description="FAD-binding PCMH-type" evidence="6">
    <location>
        <begin position="36"/>
        <end position="206"/>
    </location>
</feature>
<dbReference type="InterPro" id="IPR050416">
    <property type="entry name" value="FAD-linked_Oxidoreductase"/>
</dbReference>
<name>A0ABS3QUE2_9ACTN</name>
<dbReference type="PROSITE" id="PS51387">
    <property type="entry name" value="FAD_PCMH"/>
    <property type="match status" value="1"/>
</dbReference>
<comment type="similarity">
    <text evidence="2">Belongs to the oxygen-dependent FAD-linked oxidoreductase family.</text>
</comment>
<keyword evidence="3" id="KW-0285">Flavoprotein</keyword>
<evidence type="ECO:0000313" key="8">
    <source>
        <dbReference type="Proteomes" id="UP000666915"/>
    </source>
</evidence>
<evidence type="ECO:0000256" key="5">
    <source>
        <dbReference type="ARBA" id="ARBA00023002"/>
    </source>
</evidence>
<keyword evidence="8" id="KW-1185">Reference proteome</keyword>
<dbReference type="InterPro" id="IPR036318">
    <property type="entry name" value="FAD-bd_PCMH-like_sf"/>
</dbReference>
<dbReference type="Pfam" id="PF08031">
    <property type="entry name" value="BBE"/>
    <property type="match status" value="1"/>
</dbReference>
<dbReference type="PANTHER" id="PTHR42973:SF39">
    <property type="entry name" value="FAD-BINDING PCMH-TYPE DOMAIN-CONTAINING PROTEIN"/>
    <property type="match status" value="1"/>
</dbReference>
<evidence type="ECO:0000259" key="6">
    <source>
        <dbReference type="PROSITE" id="PS51387"/>
    </source>
</evidence>
<evidence type="ECO:0000256" key="3">
    <source>
        <dbReference type="ARBA" id="ARBA00022630"/>
    </source>
</evidence>
<dbReference type="EMBL" id="JAGEOK010000005">
    <property type="protein sequence ID" value="MBO2437606.1"/>
    <property type="molecule type" value="Genomic_DNA"/>
</dbReference>
<dbReference type="Gene3D" id="3.40.462.20">
    <property type="match status" value="1"/>
</dbReference>
<dbReference type="SUPFAM" id="SSF56176">
    <property type="entry name" value="FAD-binding/transporter-associated domain-like"/>
    <property type="match status" value="1"/>
</dbReference>
<dbReference type="Gene3D" id="3.30.43.10">
    <property type="entry name" value="Uridine Diphospho-n-acetylenolpyruvylglucosamine Reductase, domain 2"/>
    <property type="match status" value="1"/>
</dbReference>
<protein>
    <submittedName>
        <fullName evidence="7">FAD-binding oxidoreductase</fullName>
    </submittedName>
</protein>
<dbReference type="RefSeq" id="WP_208265940.1">
    <property type="nucleotide sequence ID" value="NZ_BAAAGM010000026.1"/>
</dbReference>
<dbReference type="InterPro" id="IPR012951">
    <property type="entry name" value="BBE"/>
</dbReference>
<proteinExistence type="inferred from homology"/>
<dbReference type="PANTHER" id="PTHR42973">
    <property type="entry name" value="BINDING OXIDOREDUCTASE, PUTATIVE (AFU_ORTHOLOGUE AFUA_1G17690)-RELATED"/>
    <property type="match status" value="1"/>
</dbReference>
<keyword evidence="4" id="KW-0274">FAD</keyword>
<dbReference type="InterPro" id="IPR006094">
    <property type="entry name" value="Oxid_FAD_bind_N"/>
</dbReference>
<organism evidence="7 8">
    <name type="scientific">Actinomadura nitritigenes</name>
    <dbReference type="NCBI Taxonomy" id="134602"/>
    <lineage>
        <taxon>Bacteria</taxon>
        <taxon>Bacillati</taxon>
        <taxon>Actinomycetota</taxon>
        <taxon>Actinomycetes</taxon>
        <taxon>Streptosporangiales</taxon>
        <taxon>Thermomonosporaceae</taxon>
        <taxon>Actinomadura</taxon>
    </lineage>
</organism>
<evidence type="ECO:0000256" key="1">
    <source>
        <dbReference type="ARBA" id="ARBA00001974"/>
    </source>
</evidence>
<dbReference type="InterPro" id="IPR016169">
    <property type="entry name" value="FAD-bd_PCMH_sub2"/>
</dbReference>
<comment type="caution">
    <text evidence="7">The sequence shown here is derived from an EMBL/GenBank/DDBJ whole genome shotgun (WGS) entry which is preliminary data.</text>
</comment>
<dbReference type="Proteomes" id="UP000666915">
    <property type="component" value="Unassembled WGS sequence"/>
</dbReference>
<keyword evidence="5" id="KW-0560">Oxidoreductase</keyword>
<evidence type="ECO:0000256" key="2">
    <source>
        <dbReference type="ARBA" id="ARBA00005466"/>
    </source>
</evidence>
<reference evidence="7 8" key="1">
    <citation type="submission" date="2021-03" db="EMBL/GenBank/DDBJ databases">
        <authorList>
            <person name="Kanchanasin P."/>
            <person name="Saeng-In P."/>
            <person name="Phongsopitanun W."/>
            <person name="Yuki M."/>
            <person name="Kudo T."/>
            <person name="Ohkuma M."/>
            <person name="Tanasupawat S."/>
        </authorList>
    </citation>
    <scope>NUCLEOTIDE SEQUENCE [LARGE SCALE GENOMIC DNA]</scope>
    <source>
        <strain evidence="7 8">L46</strain>
    </source>
</reference>
<evidence type="ECO:0000313" key="7">
    <source>
        <dbReference type="EMBL" id="MBO2437606.1"/>
    </source>
</evidence>
<dbReference type="Gene3D" id="3.30.465.10">
    <property type="match status" value="1"/>
</dbReference>
<dbReference type="Pfam" id="PF01565">
    <property type="entry name" value="FAD_binding_4"/>
    <property type="match status" value="1"/>
</dbReference>
<dbReference type="InterPro" id="IPR016167">
    <property type="entry name" value="FAD-bd_PCMH_sub1"/>
</dbReference>
<gene>
    <name evidence="7" type="ORF">J4557_08760</name>
</gene>